<proteinExistence type="predicted"/>
<feature type="chain" id="PRO_5003735928" evidence="1">
    <location>
        <begin position="21"/>
        <end position="104"/>
    </location>
</feature>
<reference evidence="3" key="1">
    <citation type="journal article" date="2012" name="Science">
        <title>The Paleozoic origin of enzymatic lignin decomposition reconstructed from 31 fungal genomes.</title>
        <authorList>
            <person name="Floudas D."/>
            <person name="Binder M."/>
            <person name="Riley R."/>
            <person name="Barry K."/>
            <person name="Blanchette R.A."/>
            <person name="Henrissat B."/>
            <person name="Martinez A.T."/>
            <person name="Otillar R."/>
            <person name="Spatafora J.W."/>
            <person name="Yadav J.S."/>
            <person name="Aerts A."/>
            <person name="Benoit I."/>
            <person name="Boyd A."/>
            <person name="Carlson A."/>
            <person name="Copeland A."/>
            <person name="Coutinho P.M."/>
            <person name="de Vries R.P."/>
            <person name="Ferreira P."/>
            <person name="Findley K."/>
            <person name="Foster B."/>
            <person name="Gaskell J."/>
            <person name="Glotzer D."/>
            <person name="Gorecki P."/>
            <person name="Heitman J."/>
            <person name="Hesse C."/>
            <person name="Hori C."/>
            <person name="Igarashi K."/>
            <person name="Jurgens J.A."/>
            <person name="Kallen N."/>
            <person name="Kersten P."/>
            <person name="Kohler A."/>
            <person name="Kuees U."/>
            <person name="Kumar T.K.A."/>
            <person name="Kuo A."/>
            <person name="LaButti K."/>
            <person name="Larrondo L.F."/>
            <person name="Lindquist E."/>
            <person name="Ling A."/>
            <person name="Lombard V."/>
            <person name="Lucas S."/>
            <person name="Lundell T."/>
            <person name="Martin R."/>
            <person name="McLaughlin D.J."/>
            <person name="Morgenstern I."/>
            <person name="Morin E."/>
            <person name="Murat C."/>
            <person name="Nagy L.G."/>
            <person name="Nolan M."/>
            <person name="Ohm R.A."/>
            <person name="Patyshakuliyeva A."/>
            <person name="Rokas A."/>
            <person name="Ruiz-Duenas F.J."/>
            <person name="Sabat G."/>
            <person name="Salamov A."/>
            <person name="Samejima M."/>
            <person name="Schmutz J."/>
            <person name="Slot J.C."/>
            <person name="St John F."/>
            <person name="Stenlid J."/>
            <person name="Sun H."/>
            <person name="Sun S."/>
            <person name="Syed K."/>
            <person name="Tsang A."/>
            <person name="Wiebenga A."/>
            <person name="Young D."/>
            <person name="Pisabarro A."/>
            <person name="Eastwood D.C."/>
            <person name="Martin F."/>
            <person name="Cullen D."/>
            <person name="Grigoriev I.V."/>
            <person name="Hibbett D.S."/>
        </authorList>
    </citation>
    <scope>NUCLEOTIDE SEQUENCE [LARGE SCALE GENOMIC DNA]</scope>
    <source>
        <strain evidence="3">TFB10046</strain>
    </source>
</reference>
<protein>
    <submittedName>
        <fullName evidence="2">Uncharacterized protein</fullName>
    </submittedName>
</protein>
<keyword evidence="1" id="KW-0732">Signal</keyword>
<evidence type="ECO:0000313" key="3">
    <source>
        <dbReference type="Proteomes" id="UP000006514"/>
    </source>
</evidence>
<name>J0LGG1_AURST</name>
<sequence>MHFATFIVAAVLAAGLPAQAFIAWSGDACDGDQGADVACDGSCFPFGGRHSFVAGDGNHCVALFRDGDCVGQRFNFTNQGDGCTNVNTGTDIESFRCFAGPSCA</sequence>
<dbReference type="EMBL" id="JH687856">
    <property type="protein sequence ID" value="EJD36671.1"/>
    <property type="molecule type" value="Genomic_DNA"/>
</dbReference>
<dbReference type="Proteomes" id="UP000006514">
    <property type="component" value="Unassembled WGS sequence"/>
</dbReference>
<evidence type="ECO:0000313" key="2">
    <source>
        <dbReference type="EMBL" id="EJD36671.1"/>
    </source>
</evidence>
<dbReference type="OrthoDB" id="5429515at2759"/>
<gene>
    <name evidence="2" type="ORF">AURDEDRAFT_174269</name>
</gene>
<dbReference type="KEGG" id="adl:AURDEDRAFT_174269"/>
<organism evidence="2 3">
    <name type="scientific">Auricularia subglabra (strain TFB-10046 / SS5)</name>
    <name type="common">White-rot fungus</name>
    <name type="synonym">Auricularia delicata (strain TFB10046)</name>
    <dbReference type="NCBI Taxonomy" id="717982"/>
    <lineage>
        <taxon>Eukaryota</taxon>
        <taxon>Fungi</taxon>
        <taxon>Dikarya</taxon>
        <taxon>Basidiomycota</taxon>
        <taxon>Agaricomycotina</taxon>
        <taxon>Agaricomycetes</taxon>
        <taxon>Auriculariales</taxon>
        <taxon>Auriculariaceae</taxon>
        <taxon>Auricularia</taxon>
    </lineage>
</organism>
<dbReference type="OMA" id="HCVTAFQ"/>
<dbReference type="InParanoid" id="J0LGG1"/>
<evidence type="ECO:0000256" key="1">
    <source>
        <dbReference type="SAM" id="SignalP"/>
    </source>
</evidence>
<feature type="signal peptide" evidence="1">
    <location>
        <begin position="1"/>
        <end position="20"/>
    </location>
</feature>
<keyword evidence="3" id="KW-1185">Reference proteome</keyword>
<dbReference type="AlphaFoldDB" id="J0LGG1"/>
<accession>J0LGG1</accession>